<organism evidence="1 2">
    <name type="scientific">Gymnopilus junonius</name>
    <name type="common">Spectacular rustgill mushroom</name>
    <name type="synonym">Gymnopilus spectabilis subsp. junonius</name>
    <dbReference type="NCBI Taxonomy" id="109634"/>
    <lineage>
        <taxon>Eukaryota</taxon>
        <taxon>Fungi</taxon>
        <taxon>Dikarya</taxon>
        <taxon>Basidiomycota</taxon>
        <taxon>Agaricomycotina</taxon>
        <taxon>Agaricomycetes</taxon>
        <taxon>Agaricomycetidae</taxon>
        <taxon>Agaricales</taxon>
        <taxon>Agaricineae</taxon>
        <taxon>Hymenogastraceae</taxon>
        <taxon>Gymnopilus</taxon>
    </lineage>
</organism>
<dbReference type="EMBL" id="JADNYJ010000082">
    <property type="protein sequence ID" value="KAF8888943.1"/>
    <property type="molecule type" value="Genomic_DNA"/>
</dbReference>
<evidence type="ECO:0000313" key="1">
    <source>
        <dbReference type="EMBL" id="KAF8888943.1"/>
    </source>
</evidence>
<accession>A0A9P5NHP6</accession>
<proteinExistence type="predicted"/>
<keyword evidence="2" id="KW-1185">Reference proteome</keyword>
<gene>
    <name evidence="1" type="ORF">CPB84DRAFT_1749419</name>
</gene>
<name>A0A9P5NHP6_GYMJU</name>
<dbReference type="Proteomes" id="UP000724874">
    <property type="component" value="Unassembled WGS sequence"/>
</dbReference>
<protein>
    <submittedName>
        <fullName evidence="1">Uncharacterized protein</fullName>
    </submittedName>
</protein>
<sequence>MSEVANLLGGPKMSDWIVPRIPKTRDSWGPLLAQLCPSPSLSPAWVQQIMVTNFKLHSSSAFCFYKVEVLVPSVMKEAYDSICKRHALGSIHMDILPSIVIWIPEPILLAAVMANINQLILWSPKRFKIKQEMRTMLRGHKMRIYLHLAWGAHRQTDEKSTGGGSSDKAMIILACYIPIGKLKVAVGATVWLL</sequence>
<reference evidence="1" key="1">
    <citation type="submission" date="2020-11" db="EMBL/GenBank/DDBJ databases">
        <authorList>
            <consortium name="DOE Joint Genome Institute"/>
            <person name="Ahrendt S."/>
            <person name="Riley R."/>
            <person name="Andreopoulos W."/>
            <person name="LaButti K."/>
            <person name="Pangilinan J."/>
            <person name="Ruiz-duenas F.J."/>
            <person name="Barrasa J.M."/>
            <person name="Sanchez-Garcia M."/>
            <person name="Camarero S."/>
            <person name="Miyauchi S."/>
            <person name="Serrano A."/>
            <person name="Linde D."/>
            <person name="Babiker R."/>
            <person name="Drula E."/>
            <person name="Ayuso-Fernandez I."/>
            <person name="Pacheco R."/>
            <person name="Padilla G."/>
            <person name="Ferreira P."/>
            <person name="Barriuso J."/>
            <person name="Kellner H."/>
            <person name="Castanera R."/>
            <person name="Alfaro M."/>
            <person name="Ramirez L."/>
            <person name="Pisabarro A.G."/>
            <person name="Kuo A."/>
            <person name="Tritt A."/>
            <person name="Lipzen A."/>
            <person name="He G."/>
            <person name="Yan M."/>
            <person name="Ng V."/>
            <person name="Cullen D."/>
            <person name="Martin F."/>
            <person name="Rosso M.-N."/>
            <person name="Henrissat B."/>
            <person name="Hibbett D."/>
            <person name="Martinez A.T."/>
            <person name="Grigoriev I.V."/>
        </authorList>
    </citation>
    <scope>NUCLEOTIDE SEQUENCE</scope>
    <source>
        <strain evidence="1">AH 44721</strain>
    </source>
</reference>
<evidence type="ECO:0000313" key="2">
    <source>
        <dbReference type="Proteomes" id="UP000724874"/>
    </source>
</evidence>
<comment type="caution">
    <text evidence="1">The sequence shown here is derived from an EMBL/GenBank/DDBJ whole genome shotgun (WGS) entry which is preliminary data.</text>
</comment>
<dbReference type="AlphaFoldDB" id="A0A9P5NHP6"/>